<name>A0A7C1FLZ0_9CHLR</name>
<dbReference type="InterPro" id="IPR029044">
    <property type="entry name" value="Nucleotide-diphossugar_trans"/>
</dbReference>
<comment type="pathway">
    <text evidence="2">Protein modification; protein glycosylation.</text>
</comment>
<dbReference type="InterPro" id="IPR035518">
    <property type="entry name" value="DPG_synthase"/>
</dbReference>
<keyword evidence="10" id="KW-1133">Transmembrane helix</keyword>
<evidence type="ECO:0000256" key="8">
    <source>
        <dbReference type="ARBA" id="ARBA00022824"/>
    </source>
</evidence>
<dbReference type="Pfam" id="PF00535">
    <property type="entry name" value="Glycos_transf_2"/>
    <property type="match status" value="1"/>
</dbReference>
<evidence type="ECO:0000256" key="1">
    <source>
        <dbReference type="ARBA" id="ARBA00004389"/>
    </source>
</evidence>
<accession>A0A7C1FLZ0</accession>
<protein>
    <recommendedName>
        <fullName evidence="4">dolichyl-phosphate beta-glucosyltransferase</fullName>
        <ecNumber evidence="4">2.4.1.117</ecNumber>
    </recommendedName>
</protein>
<evidence type="ECO:0000256" key="6">
    <source>
        <dbReference type="ARBA" id="ARBA00022679"/>
    </source>
</evidence>
<comment type="subcellular location">
    <subcellularLocation>
        <location evidence="1">Endoplasmic reticulum membrane</location>
        <topology evidence="1">Single-pass membrane protein</topology>
    </subcellularLocation>
</comment>
<keyword evidence="7" id="KW-0812">Transmembrane</keyword>
<evidence type="ECO:0000256" key="10">
    <source>
        <dbReference type="ARBA" id="ARBA00022989"/>
    </source>
</evidence>
<dbReference type="SUPFAM" id="SSF53448">
    <property type="entry name" value="Nucleotide-diphospho-sugar transferases"/>
    <property type="match status" value="1"/>
</dbReference>
<comment type="catalytic activity">
    <reaction evidence="12">
        <text>a di-trans,poly-cis-dolichyl phosphate + UDP-alpha-D-glucose = a di-trans,poly-cis-dolichyl beta-D-glucosyl phosphate + UDP</text>
        <dbReference type="Rhea" id="RHEA:15401"/>
        <dbReference type="Rhea" id="RHEA-COMP:19498"/>
        <dbReference type="Rhea" id="RHEA-COMP:19502"/>
        <dbReference type="ChEBI" id="CHEBI:57525"/>
        <dbReference type="ChEBI" id="CHEBI:57683"/>
        <dbReference type="ChEBI" id="CHEBI:58223"/>
        <dbReference type="ChEBI" id="CHEBI:58885"/>
        <dbReference type="EC" id="2.4.1.117"/>
    </reaction>
    <physiologicalReaction direction="left-to-right" evidence="12">
        <dbReference type="Rhea" id="RHEA:15402"/>
    </physiologicalReaction>
</comment>
<evidence type="ECO:0000256" key="9">
    <source>
        <dbReference type="ARBA" id="ARBA00022968"/>
    </source>
</evidence>
<gene>
    <name evidence="14" type="ORF">ENQ20_00515</name>
</gene>
<dbReference type="Gene3D" id="3.90.550.10">
    <property type="entry name" value="Spore Coat Polysaccharide Biosynthesis Protein SpsA, Chain A"/>
    <property type="match status" value="1"/>
</dbReference>
<dbReference type="PANTHER" id="PTHR10859:SF91">
    <property type="entry name" value="DOLICHYL-PHOSPHATE BETA-GLUCOSYLTRANSFERASE"/>
    <property type="match status" value="1"/>
</dbReference>
<dbReference type="AlphaFoldDB" id="A0A7C1FLZ0"/>
<evidence type="ECO:0000256" key="4">
    <source>
        <dbReference type="ARBA" id="ARBA00012583"/>
    </source>
</evidence>
<dbReference type="PANTHER" id="PTHR10859">
    <property type="entry name" value="GLYCOSYL TRANSFERASE"/>
    <property type="match status" value="1"/>
</dbReference>
<organism evidence="14">
    <name type="scientific">Caldilinea aerophila</name>
    <dbReference type="NCBI Taxonomy" id="133453"/>
    <lineage>
        <taxon>Bacteria</taxon>
        <taxon>Bacillati</taxon>
        <taxon>Chloroflexota</taxon>
        <taxon>Caldilineae</taxon>
        <taxon>Caldilineales</taxon>
        <taxon>Caldilineaceae</taxon>
        <taxon>Caldilinea</taxon>
    </lineage>
</organism>
<comment type="similarity">
    <text evidence="3">Belongs to the glycosyltransferase 2 family.</text>
</comment>
<proteinExistence type="inferred from homology"/>
<evidence type="ECO:0000256" key="3">
    <source>
        <dbReference type="ARBA" id="ARBA00006739"/>
    </source>
</evidence>
<evidence type="ECO:0000313" key="14">
    <source>
        <dbReference type="EMBL" id="HDX29958.1"/>
    </source>
</evidence>
<sequence>MIIPAYNEERRLPPSLEKVVSFLKQQTYTSEVIIVENGSTDRTTEVVQAFIDAHQDAEGKVRLALLHSAPGKGAAVKVGMLAAQGEYRFICDADLAMPIEEIVKFLPPIQNPNVFDIAIASREAPGAVRYNEPLYRHIMGRVFNLLVRMMAVPGIQDTQCGFKMFTRQAALHLFPLQQIEGWSFDVEVLYIARQHGLRLVEVPINWYYQEDSRVRPIHDTINMVRELLKIRRNGRAGLYDLPVPQSTVDEIPAS</sequence>
<dbReference type="EMBL" id="DSMG01000006">
    <property type="protein sequence ID" value="HDX29958.1"/>
    <property type="molecule type" value="Genomic_DNA"/>
</dbReference>
<keyword evidence="8" id="KW-0256">Endoplasmic reticulum</keyword>
<keyword evidence="5" id="KW-0328">Glycosyltransferase</keyword>
<dbReference type="GO" id="GO:0004581">
    <property type="term" value="F:dolichyl-phosphate beta-glucosyltransferase activity"/>
    <property type="evidence" value="ECO:0007669"/>
    <property type="project" value="UniProtKB-EC"/>
</dbReference>
<comment type="caution">
    <text evidence="14">The sequence shown here is derived from an EMBL/GenBank/DDBJ whole genome shotgun (WGS) entry which is preliminary data.</text>
</comment>
<evidence type="ECO:0000256" key="7">
    <source>
        <dbReference type="ARBA" id="ARBA00022692"/>
    </source>
</evidence>
<keyword evidence="9" id="KW-0735">Signal-anchor</keyword>
<reference evidence="14" key="1">
    <citation type="journal article" date="2020" name="mSystems">
        <title>Genome- and Community-Level Interaction Insights into Carbon Utilization and Element Cycling Functions of Hydrothermarchaeota in Hydrothermal Sediment.</title>
        <authorList>
            <person name="Zhou Z."/>
            <person name="Liu Y."/>
            <person name="Xu W."/>
            <person name="Pan J."/>
            <person name="Luo Z.H."/>
            <person name="Li M."/>
        </authorList>
    </citation>
    <scope>NUCLEOTIDE SEQUENCE [LARGE SCALE GENOMIC DNA]</scope>
    <source>
        <strain evidence="14">SpSt-289</strain>
    </source>
</reference>
<evidence type="ECO:0000256" key="12">
    <source>
        <dbReference type="ARBA" id="ARBA00045097"/>
    </source>
</evidence>
<evidence type="ECO:0000256" key="2">
    <source>
        <dbReference type="ARBA" id="ARBA00004922"/>
    </source>
</evidence>
<dbReference type="GO" id="GO:0006487">
    <property type="term" value="P:protein N-linked glycosylation"/>
    <property type="evidence" value="ECO:0007669"/>
    <property type="project" value="TreeGrafter"/>
</dbReference>
<evidence type="ECO:0000259" key="13">
    <source>
        <dbReference type="Pfam" id="PF00535"/>
    </source>
</evidence>
<evidence type="ECO:0000256" key="5">
    <source>
        <dbReference type="ARBA" id="ARBA00022676"/>
    </source>
</evidence>
<keyword evidence="11" id="KW-0472">Membrane</keyword>
<dbReference type="CDD" id="cd04188">
    <property type="entry name" value="DPG_synthase"/>
    <property type="match status" value="1"/>
</dbReference>
<dbReference type="EC" id="2.4.1.117" evidence="4"/>
<dbReference type="InterPro" id="IPR001173">
    <property type="entry name" value="Glyco_trans_2-like"/>
</dbReference>
<keyword evidence="6 14" id="KW-0808">Transferase</keyword>
<feature type="domain" description="Glycosyltransferase 2-like" evidence="13">
    <location>
        <begin position="2"/>
        <end position="170"/>
    </location>
</feature>
<evidence type="ECO:0000256" key="11">
    <source>
        <dbReference type="ARBA" id="ARBA00023136"/>
    </source>
</evidence>